<evidence type="ECO:0000313" key="2">
    <source>
        <dbReference type="EMBL" id="GAA1159466.1"/>
    </source>
</evidence>
<dbReference type="Proteomes" id="UP001501371">
    <property type="component" value="Unassembled WGS sequence"/>
</dbReference>
<feature type="compositionally biased region" description="Basic and acidic residues" evidence="1">
    <location>
        <begin position="1"/>
        <end position="18"/>
    </location>
</feature>
<organism evidence="2 3">
    <name type="scientific">Streptomyces hebeiensis</name>
    <dbReference type="NCBI Taxonomy" id="229486"/>
    <lineage>
        <taxon>Bacteria</taxon>
        <taxon>Bacillati</taxon>
        <taxon>Actinomycetota</taxon>
        <taxon>Actinomycetes</taxon>
        <taxon>Kitasatosporales</taxon>
        <taxon>Streptomycetaceae</taxon>
        <taxon>Streptomyces</taxon>
    </lineage>
</organism>
<accession>A0ABN1UN95</accession>
<feature type="region of interest" description="Disordered" evidence="1">
    <location>
        <begin position="61"/>
        <end position="90"/>
    </location>
</feature>
<keyword evidence="3" id="KW-1185">Reference proteome</keyword>
<comment type="caution">
    <text evidence="2">The sequence shown here is derived from an EMBL/GenBank/DDBJ whole genome shotgun (WGS) entry which is preliminary data.</text>
</comment>
<proteinExistence type="predicted"/>
<evidence type="ECO:0000256" key="1">
    <source>
        <dbReference type="SAM" id="MobiDB-lite"/>
    </source>
</evidence>
<sequence length="90" mass="9314">MCDTDTRERRTDIPERRAGTPGPAGTVSSTDSPGPAGPLGHTASTVERGSFCLARCSCGWSGPARRARDRARTDARAHAAASADSDTSTP</sequence>
<evidence type="ECO:0000313" key="3">
    <source>
        <dbReference type="Proteomes" id="UP001501371"/>
    </source>
</evidence>
<name>A0ABN1UN95_9ACTN</name>
<feature type="region of interest" description="Disordered" evidence="1">
    <location>
        <begin position="1"/>
        <end position="43"/>
    </location>
</feature>
<reference evidence="2 3" key="1">
    <citation type="journal article" date="2019" name="Int. J. Syst. Evol. Microbiol.">
        <title>The Global Catalogue of Microorganisms (GCM) 10K type strain sequencing project: providing services to taxonomists for standard genome sequencing and annotation.</title>
        <authorList>
            <consortium name="The Broad Institute Genomics Platform"/>
            <consortium name="The Broad Institute Genome Sequencing Center for Infectious Disease"/>
            <person name="Wu L."/>
            <person name="Ma J."/>
        </authorList>
    </citation>
    <scope>NUCLEOTIDE SEQUENCE [LARGE SCALE GENOMIC DNA]</scope>
    <source>
        <strain evidence="2 3">JCM 12696</strain>
    </source>
</reference>
<gene>
    <name evidence="2" type="ORF">GCM10009654_14540</name>
</gene>
<dbReference type="EMBL" id="BAAAKV010000009">
    <property type="protein sequence ID" value="GAA1159466.1"/>
    <property type="molecule type" value="Genomic_DNA"/>
</dbReference>
<protein>
    <submittedName>
        <fullName evidence="2">Uncharacterized protein</fullName>
    </submittedName>
</protein>
<feature type="compositionally biased region" description="Low complexity" evidence="1">
    <location>
        <begin position="78"/>
        <end position="90"/>
    </location>
</feature>